<dbReference type="Proteomes" id="UP000256621">
    <property type="component" value="Chromosome"/>
</dbReference>
<proteinExistence type="predicted"/>
<keyword evidence="1" id="KW-0732">Signal</keyword>
<dbReference type="EMBL" id="CP031442">
    <property type="protein sequence ID" value="AXM06579.1"/>
    <property type="molecule type" value="Genomic_DNA"/>
</dbReference>
<reference evidence="2 5" key="2">
    <citation type="submission" date="2018-08" db="EMBL/GenBank/DDBJ databases">
        <title>Genome sequencing of Cutibacterium acnes KCOM 1315.</title>
        <authorList>
            <person name="Kook J.-K."/>
            <person name="Park S.-N."/>
            <person name="Lim Y.K."/>
        </authorList>
    </citation>
    <scope>NUCLEOTIDE SEQUENCE [LARGE SCALE GENOMIC DNA]</scope>
    <source>
        <strain evidence="2 5">KCOM 1315</strain>
    </source>
</reference>
<dbReference type="OrthoDB" id="3711169at2"/>
<gene>
    <name evidence="3" type="ORF">B1B09_04010</name>
    <name evidence="2" type="ORF">DXN06_05035</name>
</gene>
<evidence type="ECO:0000256" key="1">
    <source>
        <dbReference type="SAM" id="SignalP"/>
    </source>
</evidence>
<dbReference type="Proteomes" id="UP000226191">
    <property type="component" value="Unassembled WGS sequence"/>
</dbReference>
<name>A0A2B7IYA7_CUTAC</name>
<reference evidence="3 4" key="1">
    <citation type="submission" date="2017-02" db="EMBL/GenBank/DDBJ databases">
        <title>Prevalence of linear plasmids in Cutibacterium acnes isolates obtained from cancerous prostatic tissue.</title>
        <authorList>
            <person name="Davidsson S."/>
            <person name="Bruggemann H."/>
        </authorList>
    </citation>
    <scope>NUCLEOTIDE SEQUENCE [LARGE SCALE GENOMIC DNA]</scope>
    <source>
        <strain evidence="3 4">11-78</strain>
    </source>
</reference>
<organism evidence="3 4">
    <name type="scientific">Cutibacterium acnes</name>
    <name type="common">Propionibacterium acnes</name>
    <dbReference type="NCBI Taxonomy" id="1747"/>
    <lineage>
        <taxon>Bacteria</taxon>
        <taxon>Bacillati</taxon>
        <taxon>Actinomycetota</taxon>
        <taxon>Actinomycetes</taxon>
        <taxon>Propionibacteriales</taxon>
        <taxon>Propionibacteriaceae</taxon>
        <taxon>Cutibacterium</taxon>
    </lineage>
</organism>
<evidence type="ECO:0000313" key="3">
    <source>
        <dbReference type="EMBL" id="PGF34805.1"/>
    </source>
</evidence>
<feature type="signal peptide" evidence="1">
    <location>
        <begin position="1"/>
        <end position="19"/>
    </location>
</feature>
<feature type="chain" id="PRO_5042694508" description="Secreted protein" evidence="1">
    <location>
        <begin position="20"/>
        <end position="189"/>
    </location>
</feature>
<sequence>MIRSLVATLAVGAIVTAGAQMPAQALPVQHQNPANPTTIGAPCSNPGDTGQTVHVVRSYFDGSAGTWTISNYNDTPLPVTRSITETKTKNWSVSAGIDFPLLDVIHISISSSYSTSSTYEVGETVGPYNVAPGKTAVLQAGWIVSDFEGQHTVCGPDKKWQGRGDHFTATLPREHHVRISTRDNVQYDV</sequence>
<evidence type="ECO:0000313" key="5">
    <source>
        <dbReference type="Proteomes" id="UP000256621"/>
    </source>
</evidence>
<dbReference type="RefSeq" id="WP_002516701.1">
    <property type="nucleotide sequence ID" value="NZ_AP019664.1"/>
</dbReference>
<dbReference type="EMBL" id="MVCE01000002">
    <property type="protein sequence ID" value="PGF34805.1"/>
    <property type="molecule type" value="Genomic_DNA"/>
</dbReference>
<evidence type="ECO:0000313" key="2">
    <source>
        <dbReference type="EMBL" id="AXM06579.1"/>
    </source>
</evidence>
<dbReference type="OMA" id="GPYNIAP"/>
<dbReference type="AlphaFoldDB" id="A0A2B7IYA7"/>
<evidence type="ECO:0008006" key="6">
    <source>
        <dbReference type="Google" id="ProtNLM"/>
    </source>
</evidence>
<protein>
    <recommendedName>
        <fullName evidence="6">Secreted protein</fullName>
    </recommendedName>
</protein>
<accession>A0A2B7IYA7</accession>
<evidence type="ECO:0000313" key="4">
    <source>
        <dbReference type="Proteomes" id="UP000226191"/>
    </source>
</evidence>